<sequence>MGLYNLWGLGCHDVHSGVGPAEMGFEMEENAAVQGWLSIGSNQQGGDCGSRRKAFIRFFFVQMPLY</sequence>
<proteinExistence type="predicted"/>
<organism evidence="1 2">
    <name type="scientific">Pyricularia oryzae (strain 70-15 / ATCC MYA-4617 / FGSC 8958)</name>
    <name type="common">Rice blast fungus</name>
    <name type="synonym">Magnaporthe oryzae</name>
    <dbReference type="NCBI Taxonomy" id="242507"/>
    <lineage>
        <taxon>Eukaryota</taxon>
        <taxon>Fungi</taxon>
        <taxon>Dikarya</taxon>
        <taxon>Ascomycota</taxon>
        <taxon>Pezizomycotina</taxon>
        <taxon>Sordariomycetes</taxon>
        <taxon>Sordariomycetidae</taxon>
        <taxon>Magnaporthales</taxon>
        <taxon>Pyriculariaceae</taxon>
        <taxon>Pyricularia</taxon>
    </lineage>
</organism>
<dbReference type="RefSeq" id="XP_003713986.1">
    <property type="nucleotide sequence ID" value="XM_003713938.1"/>
</dbReference>
<gene>
    <name evidence="1" type="ORF">MGG_15618</name>
</gene>
<dbReference type="GeneID" id="12987350"/>
<dbReference type="KEGG" id="mgr:MGG_15618"/>
<evidence type="ECO:0000313" key="2">
    <source>
        <dbReference type="Proteomes" id="UP000009058"/>
    </source>
</evidence>
<evidence type="ECO:0000313" key="1">
    <source>
        <dbReference type="EMBL" id="EHA54179.1"/>
    </source>
</evidence>
<dbReference type="HOGENOM" id="CLU_2831659_0_0_1"/>
<accession>G4MW27</accession>
<name>G4MW27_PYRO7</name>
<reference evidence="1 2" key="1">
    <citation type="journal article" date="2005" name="Nature">
        <title>The genome sequence of the rice blast fungus Magnaporthe grisea.</title>
        <authorList>
            <person name="Dean R.A."/>
            <person name="Talbot N.J."/>
            <person name="Ebbole D.J."/>
            <person name="Farman M.L."/>
            <person name="Mitchell T.K."/>
            <person name="Orbach M.J."/>
            <person name="Thon M."/>
            <person name="Kulkarni R."/>
            <person name="Xu J.R."/>
            <person name="Pan H."/>
            <person name="Read N.D."/>
            <person name="Lee Y.H."/>
            <person name="Carbone I."/>
            <person name="Brown D."/>
            <person name="Oh Y.Y."/>
            <person name="Donofrio N."/>
            <person name="Jeong J.S."/>
            <person name="Soanes D.M."/>
            <person name="Djonovic S."/>
            <person name="Kolomiets E."/>
            <person name="Rehmeyer C."/>
            <person name="Li W."/>
            <person name="Harding M."/>
            <person name="Kim S."/>
            <person name="Lebrun M.H."/>
            <person name="Bohnert H."/>
            <person name="Coughlan S."/>
            <person name="Butler J."/>
            <person name="Calvo S."/>
            <person name="Ma L.J."/>
            <person name="Nicol R."/>
            <person name="Purcell S."/>
            <person name="Nusbaum C."/>
            <person name="Galagan J.E."/>
            <person name="Birren B.W."/>
        </authorList>
    </citation>
    <scope>NUCLEOTIDE SEQUENCE [LARGE SCALE GENOMIC DNA]</scope>
    <source>
        <strain evidence="2">70-15 / ATCC MYA-4617 / FGSC 8958</strain>
    </source>
</reference>
<dbReference type="AlphaFoldDB" id="G4MW27"/>
<reference key="2">
    <citation type="submission" date="2011-05" db="EMBL/GenBank/DDBJ databases">
        <title>The Genome Sequence of Magnaporthe oryzae 70-15.</title>
        <authorList>
            <consortium name="The Broad Institute Genome Sequencing Platform"/>
            <person name="Ma L.-J."/>
            <person name="Dead R."/>
            <person name="Young S.K."/>
            <person name="Zeng Q."/>
            <person name="Gargeya S."/>
            <person name="Fitzgerald M."/>
            <person name="Haas B."/>
            <person name="Abouelleil A."/>
            <person name="Alvarado L."/>
            <person name="Arachchi H.M."/>
            <person name="Berlin A."/>
            <person name="Brown A."/>
            <person name="Chapman S.B."/>
            <person name="Chen Z."/>
            <person name="Dunbar C."/>
            <person name="Freedman E."/>
            <person name="Gearin G."/>
            <person name="Gellesch M."/>
            <person name="Goldberg J."/>
            <person name="Griggs A."/>
            <person name="Gujja S."/>
            <person name="Heiman D."/>
            <person name="Howarth C."/>
            <person name="Larson L."/>
            <person name="Lui A."/>
            <person name="MacDonald P.J.P."/>
            <person name="Mehta T."/>
            <person name="Montmayeur A."/>
            <person name="Murphy C."/>
            <person name="Neiman D."/>
            <person name="Pearson M."/>
            <person name="Priest M."/>
            <person name="Roberts A."/>
            <person name="Saif S."/>
            <person name="Shea T."/>
            <person name="Shenoy N."/>
            <person name="Sisk P."/>
            <person name="Stolte C."/>
            <person name="Sykes S."/>
            <person name="Yandava C."/>
            <person name="Wortman J."/>
            <person name="Nusbaum C."/>
            <person name="Birren B."/>
        </authorList>
    </citation>
    <scope>NUCLEOTIDE SEQUENCE</scope>
    <source>
        <strain>70-15</strain>
    </source>
</reference>
<dbReference type="EMBL" id="CM001232">
    <property type="protein sequence ID" value="EHA54179.1"/>
    <property type="molecule type" value="Genomic_DNA"/>
</dbReference>
<dbReference type="Proteomes" id="UP000009058">
    <property type="component" value="Chromosome 2"/>
</dbReference>
<protein>
    <submittedName>
        <fullName evidence="1">Uncharacterized protein</fullName>
    </submittedName>
</protein>
<keyword evidence="2" id="KW-1185">Reference proteome</keyword>
<dbReference type="VEuPathDB" id="FungiDB:MGG_15618"/>